<name>A0A2P2PS90_RHIMU</name>
<accession>A0A2P2PS90</accession>
<sequence>MEIMLFLIMQYWSFM</sequence>
<proteinExistence type="predicted"/>
<evidence type="ECO:0000313" key="1">
    <source>
        <dbReference type="EMBL" id="MBX57572.1"/>
    </source>
</evidence>
<protein>
    <submittedName>
        <fullName evidence="1">Uncharacterized protein</fullName>
    </submittedName>
</protein>
<organism evidence="1">
    <name type="scientific">Rhizophora mucronata</name>
    <name type="common">Asiatic mangrove</name>
    <dbReference type="NCBI Taxonomy" id="61149"/>
    <lineage>
        <taxon>Eukaryota</taxon>
        <taxon>Viridiplantae</taxon>
        <taxon>Streptophyta</taxon>
        <taxon>Embryophyta</taxon>
        <taxon>Tracheophyta</taxon>
        <taxon>Spermatophyta</taxon>
        <taxon>Magnoliopsida</taxon>
        <taxon>eudicotyledons</taxon>
        <taxon>Gunneridae</taxon>
        <taxon>Pentapetalae</taxon>
        <taxon>rosids</taxon>
        <taxon>fabids</taxon>
        <taxon>Malpighiales</taxon>
        <taxon>Rhizophoraceae</taxon>
        <taxon>Rhizophora</taxon>
    </lineage>
</organism>
<dbReference type="EMBL" id="GGEC01077088">
    <property type="protein sequence ID" value="MBX57572.1"/>
    <property type="molecule type" value="Transcribed_RNA"/>
</dbReference>
<reference evidence="1" key="1">
    <citation type="submission" date="2018-02" db="EMBL/GenBank/DDBJ databases">
        <title>Rhizophora mucronata_Transcriptome.</title>
        <authorList>
            <person name="Meera S.P."/>
            <person name="Sreeshan A."/>
            <person name="Augustine A."/>
        </authorList>
    </citation>
    <scope>NUCLEOTIDE SEQUENCE</scope>
    <source>
        <tissue evidence="1">Leaf</tissue>
    </source>
</reference>